<dbReference type="InterPro" id="IPR050275">
    <property type="entry name" value="PGM_Phosphatase"/>
</dbReference>
<dbReference type="GO" id="GO:0004523">
    <property type="term" value="F:RNA-DNA hybrid ribonuclease activity"/>
    <property type="evidence" value="ECO:0007669"/>
    <property type="project" value="InterPro"/>
</dbReference>
<dbReference type="InterPro" id="IPR036397">
    <property type="entry name" value="RNaseH_sf"/>
</dbReference>
<dbReference type="InterPro" id="IPR029033">
    <property type="entry name" value="His_PPase_superfam"/>
</dbReference>
<sequence>MARSFIVTADGGSRGNPGPAGYGAVVSEGNHILLELFETIGIASNNVAEYRGLIAALEAINELDPGATVDVRMDSKLVVEQMSGRWQIKHPDMRELAKRARDAHPASLVTYRWIPRDENSHADRLANKALDGDVSTPSTPLQKNFLTERVVSSEKPTTIHLIRHGETILTPSRRFSGGDGSDPELSPTGLKQAQAVAKEIAARKPDILIASPLVRTRQTAEAIASEVGLDIHFDDAWIECGFGEWDGLTVAEVQEKYPNEWSAWVSSPSYAPPGGESYNEVAARIEPAFTDLALTYPGKTIVVVAHNMVIKTIASQVMQANIESIYHIDIAPCSITSINVYGSDGLQILTGLSARSAAQII</sequence>
<proteinExistence type="predicted"/>
<dbReference type="InterPro" id="IPR013078">
    <property type="entry name" value="His_Pase_superF_clade-1"/>
</dbReference>
<accession>A0A6J6FEZ9</accession>
<dbReference type="SUPFAM" id="SSF53254">
    <property type="entry name" value="Phosphoglycerate mutase-like"/>
    <property type="match status" value="1"/>
</dbReference>
<name>A0A6J6FEZ9_9ZZZZ</name>
<dbReference type="GO" id="GO:0016791">
    <property type="term" value="F:phosphatase activity"/>
    <property type="evidence" value="ECO:0007669"/>
    <property type="project" value="TreeGrafter"/>
</dbReference>
<dbReference type="SUPFAM" id="SSF53098">
    <property type="entry name" value="Ribonuclease H-like"/>
    <property type="match status" value="1"/>
</dbReference>
<dbReference type="CDD" id="cd07067">
    <property type="entry name" value="HP_PGM_like"/>
    <property type="match status" value="1"/>
</dbReference>
<dbReference type="Pfam" id="PF00300">
    <property type="entry name" value="His_Phos_1"/>
    <property type="match status" value="1"/>
</dbReference>
<organism evidence="2">
    <name type="scientific">freshwater metagenome</name>
    <dbReference type="NCBI Taxonomy" id="449393"/>
    <lineage>
        <taxon>unclassified sequences</taxon>
        <taxon>metagenomes</taxon>
        <taxon>ecological metagenomes</taxon>
    </lineage>
</organism>
<dbReference type="NCBIfam" id="NF005567">
    <property type="entry name" value="PRK07238.1"/>
    <property type="match status" value="1"/>
</dbReference>
<dbReference type="GO" id="GO:0003676">
    <property type="term" value="F:nucleic acid binding"/>
    <property type="evidence" value="ECO:0007669"/>
    <property type="project" value="InterPro"/>
</dbReference>
<dbReference type="PROSITE" id="PS50879">
    <property type="entry name" value="RNASE_H_1"/>
    <property type="match status" value="1"/>
</dbReference>
<dbReference type="Pfam" id="PF13456">
    <property type="entry name" value="RVT_3"/>
    <property type="match status" value="1"/>
</dbReference>
<dbReference type="InterPro" id="IPR012337">
    <property type="entry name" value="RNaseH-like_sf"/>
</dbReference>
<dbReference type="InterPro" id="IPR002156">
    <property type="entry name" value="RNaseH_domain"/>
</dbReference>
<dbReference type="Gene3D" id="3.30.420.10">
    <property type="entry name" value="Ribonuclease H-like superfamily/Ribonuclease H"/>
    <property type="match status" value="1"/>
</dbReference>
<dbReference type="GO" id="GO:0005737">
    <property type="term" value="C:cytoplasm"/>
    <property type="evidence" value="ECO:0007669"/>
    <property type="project" value="TreeGrafter"/>
</dbReference>
<dbReference type="PANTHER" id="PTHR48100:SF1">
    <property type="entry name" value="HISTIDINE PHOSPHATASE FAMILY PROTEIN-RELATED"/>
    <property type="match status" value="1"/>
</dbReference>
<evidence type="ECO:0000313" key="2">
    <source>
        <dbReference type="EMBL" id="CAB4586907.1"/>
    </source>
</evidence>
<dbReference type="Gene3D" id="3.40.50.1240">
    <property type="entry name" value="Phosphoglycerate mutase-like"/>
    <property type="match status" value="1"/>
</dbReference>
<feature type="domain" description="RNase H type-1" evidence="1">
    <location>
        <begin position="1"/>
        <end position="131"/>
    </location>
</feature>
<dbReference type="AlphaFoldDB" id="A0A6J6FEZ9"/>
<dbReference type="SMART" id="SM00855">
    <property type="entry name" value="PGAM"/>
    <property type="match status" value="1"/>
</dbReference>
<protein>
    <submittedName>
        <fullName evidence="2">Unannotated protein</fullName>
    </submittedName>
</protein>
<dbReference type="EMBL" id="CAEZUD010000014">
    <property type="protein sequence ID" value="CAB4586907.1"/>
    <property type="molecule type" value="Genomic_DNA"/>
</dbReference>
<gene>
    <name evidence="2" type="ORF">UFOPK1778_00416</name>
</gene>
<dbReference type="PANTHER" id="PTHR48100">
    <property type="entry name" value="BROAD-SPECIFICITY PHOSPHATASE YOR283W-RELATED"/>
    <property type="match status" value="1"/>
</dbReference>
<reference evidence="2" key="1">
    <citation type="submission" date="2020-05" db="EMBL/GenBank/DDBJ databases">
        <authorList>
            <person name="Chiriac C."/>
            <person name="Salcher M."/>
            <person name="Ghai R."/>
            <person name="Kavagutti S V."/>
        </authorList>
    </citation>
    <scope>NUCLEOTIDE SEQUENCE</scope>
</reference>
<evidence type="ECO:0000259" key="1">
    <source>
        <dbReference type="PROSITE" id="PS50879"/>
    </source>
</evidence>
<dbReference type="CDD" id="cd09279">
    <property type="entry name" value="RNase_HI_like"/>
    <property type="match status" value="1"/>
</dbReference>